<dbReference type="PANTHER" id="PTHR45737">
    <property type="entry name" value="VON WILLEBRAND FACTOR A DOMAIN-CONTAINING PROTEIN 5A"/>
    <property type="match status" value="1"/>
</dbReference>
<sequence length="91" mass="10102">MTVLEGLQYNNGSKCVKIPFIGVKVSADVIDTAARVKLIQCYRNDNNFTVDAIYKFPLPPSAAVNDFQVLWDDGTKIVAKVEKKKIASIRV</sequence>
<dbReference type="Proteomes" id="UP000274822">
    <property type="component" value="Unassembled WGS sequence"/>
</dbReference>
<evidence type="ECO:0000313" key="3">
    <source>
        <dbReference type="Proteomes" id="UP000274822"/>
    </source>
</evidence>
<dbReference type="Pfam" id="PF08487">
    <property type="entry name" value="VIT"/>
    <property type="match status" value="1"/>
</dbReference>
<protein>
    <recommendedName>
        <fullName evidence="1">VIT domain-containing protein</fullName>
    </recommendedName>
</protein>
<proteinExistence type="predicted"/>
<comment type="caution">
    <text evidence="2">The sequence shown here is derived from an EMBL/GenBank/DDBJ whole genome shotgun (WGS) entry which is preliminary data.</text>
</comment>
<dbReference type="PANTHER" id="PTHR45737:SF6">
    <property type="entry name" value="VON WILLEBRAND FACTOR A DOMAIN-CONTAINING PROTEIN 5A"/>
    <property type="match status" value="1"/>
</dbReference>
<name>A0A433R082_9FUNG</name>
<feature type="domain" description="VIT" evidence="1">
    <location>
        <begin position="4"/>
        <end position="91"/>
    </location>
</feature>
<dbReference type="InterPro" id="IPR013694">
    <property type="entry name" value="VIT"/>
</dbReference>
<dbReference type="PROSITE" id="PS51468">
    <property type="entry name" value="VIT"/>
    <property type="match status" value="1"/>
</dbReference>
<accession>A0A433R082</accession>
<dbReference type="AlphaFoldDB" id="A0A433R082"/>
<evidence type="ECO:0000259" key="1">
    <source>
        <dbReference type="PROSITE" id="PS51468"/>
    </source>
</evidence>
<reference evidence="2 3" key="1">
    <citation type="journal article" date="2018" name="New Phytol.">
        <title>Phylogenomics of Endogonaceae and evolution of mycorrhizas within Mucoromycota.</title>
        <authorList>
            <person name="Chang Y."/>
            <person name="Desiro A."/>
            <person name="Na H."/>
            <person name="Sandor L."/>
            <person name="Lipzen A."/>
            <person name="Clum A."/>
            <person name="Barry K."/>
            <person name="Grigoriev I.V."/>
            <person name="Martin F.M."/>
            <person name="Stajich J.E."/>
            <person name="Smith M.E."/>
            <person name="Bonito G."/>
            <person name="Spatafora J.W."/>
        </authorList>
    </citation>
    <scope>NUCLEOTIDE SEQUENCE [LARGE SCALE GENOMIC DNA]</scope>
    <source>
        <strain evidence="2 3">AD002</strain>
    </source>
</reference>
<evidence type="ECO:0000313" key="2">
    <source>
        <dbReference type="EMBL" id="RUS35443.1"/>
    </source>
</evidence>
<organism evidence="2 3">
    <name type="scientific">Jimgerdemannia flammicorona</name>
    <dbReference type="NCBI Taxonomy" id="994334"/>
    <lineage>
        <taxon>Eukaryota</taxon>
        <taxon>Fungi</taxon>
        <taxon>Fungi incertae sedis</taxon>
        <taxon>Mucoromycota</taxon>
        <taxon>Mucoromycotina</taxon>
        <taxon>Endogonomycetes</taxon>
        <taxon>Endogonales</taxon>
        <taxon>Endogonaceae</taxon>
        <taxon>Jimgerdemannia</taxon>
    </lineage>
</organism>
<gene>
    <name evidence="2" type="ORF">BC938DRAFT_483544</name>
</gene>
<keyword evidence="3" id="KW-1185">Reference proteome</keyword>
<dbReference type="EMBL" id="RBNJ01000088">
    <property type="protein sequence ID" value="RUS35443.1"/>
    <property type="molecule type" value="Genomic_DNA"/>
</dbReference>